<dbReference type="InterPro" id="IPR036291">
    <property type="entry name" value="NAD(P)-bd_dom_sf"/>
</dbReference>
<dbReference type="Proteomes" id="UP001235343">
    <property type="component" value="Unassembled WGS sequence"/>
</dbReference>
<accession>A0ABT7L385</accession>
<dbReference type="PANTHER" id="PTHR42760:SF5">
    <property type="entry name" value="2-DEHYDRO-3-DEOXY-D-GLUCONATE 5-DEHYDROGENASE"/>
    <property type="match status" value="1"/>
</dbReference>
<comment type="similarity">
    <text evidence="1">Belongs to the short-chain dehydrogenases/reductases (SDR) family.</text>
</comment>
<comment type="caution">
    <text evidence="3">The sequence shown here is derived from an EMBL/GenBank/DDBJ whole genome shotgun (WGS) entry which is preliminary data.</text>
</comment>
<dbReference type="InterPro" id="IPR011286">
    <property type="entry name" value="2-deoxy-D-gluc_3_DH"/>
</dbReference>
<name>A0ABT7L385_9BACI</name>
<dbReference type="InterPro" id="IPR020904">
    <property type="entry name" value="Sc_DH/Rdtase_CS"/>
</dbReference>
<protein>
    <submittedName>
        <fullName evidence="3">2-dehydro-3-deoxy-D-gluconate 5-dehydrogenase KduD</fullName>
        <ecNumber evidence="3">1.1.1.127</ecNumber>
    </submittedName>
</protein>
<keyword evidence="4" id="KW-1185">Reference proteome</keyword>
<dbReference type="PRINTS" id="PR00081">
    <property type="entry name" value="GDHRDH"/>
</dbReference>
<dbReference type="EC" id="1.1.1.127" evidence="3"/>
<evidence type="ECO:0000313" key="3">
    <source>
        <dbReference type="EMBL" id="MDL4840309.1"/>
    </source>
</evidence>
<dbReference type="PRINTS" id="PR00080">
    <property type="entry name" value="SDRFAMILY"/>
</dbReference>
<dbReference type="GO" id="GO:0047001">
    <property type="term" value="F:2-dehydro-3-deoxy-D-gluconate 5-dehydrogenase activity"/>
    <property type="evidence" value="ECO:0007669"/>
    <property type="project" value="UniProtKB-EC"/>
</dbReference>
<organism evidence="3 4">
    <name type="scientific">Aquibacillus rhizosphaerae</name>
    <dbReference type="NCBI Taxonomy" id="3051431"/>
    <lineage>
        <taxon>Bacteria</taxon>
        <taxon>Bacillati</taxon>
        <taxon>Bacillota</taxon>
        <taxon>Bacilli</taxon>
        <taxon>Bacillales</taxon>
        <taxon>Bacillaceae</taxon>
        <taxon>Aquibacillus</taxon>
    </lineage>
</organism>
<proteinExistence type="inferred from homology"/>
<dbReference type="EMBL" id="JASTZU010000025">
    <property type="protein sequence ID" value="MDL4840309.1"/>
    <property type="molecule type" value="Genomic_DNA"/>
</dbReference>
<keyword evidence="2 3" id="KW-0560">Oxidoreductase</keyword>
<dbReference type="InterPro" id="IPR002347">
    <property type="entry name" value="SDR_fam"/>
</dbReference>
<reference evidence="3 4" key="1">
    <citation type="submission" date="2023-06" db="EMBL/GenBank/DDBJ databases">
        <title>Aquibacillus rhizosphaerae LR5S19.</title>
        <authorList>
            <person name="Sun J.-Q."/>
        </authorList>
    </citation>
    <scope>NUCLEOTIDE SEQUENCE [LARGE SCALE GENOMIC DNA]</scope>
    <source>
        <strain evidence="3 4">LR5S19</strain>
    </source>
</reference>
<evidence type="ECO:0000313" key="4">
    <source>
        <dbReference type="Proteomes" id="UP001235343"/>
    </source>
</evidence>
<evidence type="ECO:0000256" key="2">
    <source>
        <dbReference type="ARBA" id="ARBA00023002"/>
    </source>
</evidence>
<evidence type="ECO:0000256" key="1">
    <source>
        <dbReference type="ARBA" id="ARBA00006484"/>
    </source>
</evidence>
<dbReference type="Gene3D" id="3.40.50.720">
    <property type="entry name" value="NAD(P)-binding Rossmann-like Domain"/>
    <property type="match status" value="1"/>
</dbReference>
<sequence length="251" mass="26368">MEPLFSLEGKVALVTGASRGLGQGMAMGLAKAGATVIGAGLSGSSDTKEKIEALGGIYHELTVDLSDLDEPVKLAKQAIAITGRVDILINNAGIIRRKPAAEYTDADWFEVININQNAVFLLCREIGKHMIEKGSGKIINIASMLSYQGGLTVPSYAASKHAVAGITKSLANEWSSKGVNVNAIAPGYMATDNTAPIRNNPDRKASIESRIPQGRWGTPEDLQGAAIFLASDASNYVNGHVLCVDGGWMGS</sequence>
<dbReference type="Pfam" id="PF13561">
    <property type="entry name" value="adh_short_C2"/>
    <property type="match status" value="1"/>
</dbReference>
<dbReference type="PROSITE" id="PS00061">
    <property type="entry name" value="ADH_SHORT"/>
    <property type="match status" value="1"/>
</dbReference>
<dbReference type="RefSeq" id="WP_285931331.1">
    <property type="nucleotide sequence ID" value="NZ_JASTZU010000025.1"/>
</dbReference>
<dbReference type="NCBIfam" id="TIGR01832">
    <property type="entry name" value="kduD"/>
    <property type="match status" value="1"/>
</dbReference>
<dbReference type="PANTHER" id="PTHR42760">
    <property type="entry name" value="SHORT-CHAIN DEHYDROGENASES/REDUCTASES FAMILY MEMBER"/>
    <property type="match status" value="1"/>
</dbReference>
<gene>
    <name evidence="3" type="primary">kduD</name>
    <name evidence="3" type="ORF">QQS35_07540</name>
</gene>
<dbReference type="SUPFAM" id="SSF51735">
    <property type="entry name" value="NAD(P)-binding Rossmann-fold domains"/>
    <property type="match status" value="1"/>
</dbReference>
<dbReference type="CDD" id="cd05347">
    <property type="entry name" value="Ga5DH-like_SDR_c"/>
    <property type="match status" value="1"/>
</dbReference>